<keyword evidence="2" id="KW-1185">Reference proteome</keyword>
<evidence type="ECO:0000313" key="1">
    <source>
        <dbReference type="EMBL" id="KAJ1175332.1"/>
    </source>
</evidence>
<sequence>MDSSIKAFVWGGDKAVGQKDPTAYRTRWLLFPKKSTPFHIREGRYHFPFLYVSSIASCSRGGAQAFTRGRGRGG</sequence>
<protein>
    <submittedName>
        <fullName evidence="1">Uncharacterized protein</fullName>
    </submittedName>
</protein>
<dbReference type="AlphaFoldDB" id="A0AAV7TFK6"/>
<comment type="caution">
    <text evidence="1">The sequence shown here is derived from an EMBL/GenBank/DDBJ whole genome shotgun (WGS) entry which is preliminary data.</text>
</comment>
<accession>A0AAV7TFK6</accession>
<gene>
    <name evidence="1" type="ORF">NDU88_000620</name>
</gene>
<dbReference type="Proteomes" id="UP001066276">
    <property type="component" value="Chromosome 3_2"/>
</dbReference>
<reference evidence="1" key="1">
    <citation type="journal article" date="2022" name="bioRxiv">
        <title>Sequencing and chromosome-scale assembly of the giantPleurodeles waltlgenome.</title>
        <authorList>
            <person name="Brown T."/>
            <person name="Elewa A."/>
            <person name="Iarovenko S."/>
            <person name="Subramanian E."/>
            <person name="Araus A.J."/>
            <person name="Petzold A."/>
            <person name="Susuki M."/>
            <person name="Suzuki K.-i.T."/>
            <person name="Hayashi T."/>
            <person name="Toyoda A."/>
            <person name="Oliveira C."/>
            <person name="Osipova E."/>
            <person name="Leigh N.D."/>
            <person name="Simon A."/>
            <person name="Yun M.H."/>
        </authorList>
    </citation>
    <scope>NUCLEOTIDE SEQUENCE</scope>
    <source>
        <strain evidence="1">20211129_DDA</strain>
        <tissue evidence="1">Liver</tissue>
    </source>
</reference>
<dbReference type="EMBL" id="JANPWB010000006">
    <property type="protein sequence ID" value="KAJ1175332.1"/>
    <property type="molecule type" value="Genomic_DNA"/>
</dbReference>
<proteinExistence type="predicted"/>
<organism evidence="1 2">
    <name type="scientific">Pleurodeles waltl</name>
    <name type="common">Iberian ribbed newt</name>
    <dbReference type="NCBI Taxonomy" id="8319"/>
    <lineage>
        <taxon>Eukaryota</taxon>
        <taxon>Metazoa</taxon>
        <taxon>Chordata</taxon>
        <taxon>Craniata</taxon>
        <taxon>Vertebrata</taxon>
        <taxon>Euteleostomi</taxon>
        <taxon>Amphibia</taxon>
        <taxon>Batrachia</taxon>
        <taxon>Caudata</taxon>
        <taxon>Salamandroidea</taxon>
        <taxon>Salamandridae</taxon>
        <taxon>Pleurodelinae</taxon>
        <taxon>Pleurodeles</taxon>
    </lineage>
</organism>
<name>A0AAV7TFK6_PLEWA</name>
<evidence type="ECO:0000313" key="2">
    <source>
        <dbReference type="Proteomes" id="UP001066276"/>
    </source>
</evidence>